<dbReference type="Proteomes" id="UP001383192">
    <property type="component" value="Unassembled WGS sequence"/>
</dbReference>
<dbReference type="EMBL" id="JAYKXP010000040">
    <property type="protein sequence ID" value="KAK7039059.1"/>
    <property type="molecule type" value="Genomic_DNA"/>
</dbReference>
<protein>
    <recommendedName>
        <fullName evidence="4">BTB domain-containing protein</fullName>
    </recommendedName>
</protein>
<gene>
    <name evidence="2" type="ORF">VNI00_010215</name>
    <name evidence="1" type="ORF">VNI00_013771</name>
</gene>
<organism evidence="1 3">
    <name type="scientific">Paramarasmius palmivorus</name>
    <dbReference type="NCBI Taxonomy" id="297713"/>
    <lineage>
        <taxon>Eukaryota</taxon>
        <taxon>Fungi</taxon>
        <taxon>Dikarya</taxon>
        <taxon>Basidiomycota</taxon>
        <taxon>Agaricomycotina</taxon>
        <taxon>Agaricomycetes</taxon>
        <taxon>Agaricomycetidae</taxon>
        <taxon>Agaricales</taxon>
        <taxon>Marasmiineae</taxon>
        <taxon>Marasmiaceae</taxon>
        <taxon>Paramarasmius</taxon>
    </lineage>
</organism>
<evidence type="ECO:0000313" key="3">
    <source>
        <dbReference type="Proteomes" id="UP001383192"/>
    </source>
</evidence>
<proteinExistence type="predicted"/>
<dbReference type="EMBL" id="JAYKXP010000072">
    <property type="protein sequence ID" value="KAK7030988.1"/>
    <property type="molecule type" value="Genomic_DNA"/>
</dbReference>
<evidence type="ECO:0000313" key="2">
    <source>
        <dbReference type="EMBL" id="KAK7039059.1"/>
    </source>
</evidence>
<evidence type="ECO:0000313" key="1">
    <source>
        <dbReference type="EMBL" id="KAK7030988.1"/>
    </source>
</evidence>
<accession>A0AAW0BWK3</accession>
<keyword evidence="3" id="KW-1185">Reference proteome</keyword>
<name>A0AAW0BWK3_9AGAR</name>
<evidence type="ECO:0008006" key="4">
    <source>
        <dbReference type="Google" id="ProtNLM"/>
    </source>
</evidence>
<dbReference type="AlphaFoldDB" id="A0AAW0BWK3"/>
<reference evidence="1 3" key="1">
    <citation type="submission" date="2024-01" db="EMBL/GenBank/DDBJ databases">
        <title>A draft genome for a cacao thread blight-causing isolate of Paramarasmius palmivorus.</title>
        <authorList>
            <person name="Baruah I.K."/>
            <person name="Bukari Y."/>
            <person name="Amoako-Attah I."/>
            <person name="Meinhardt L.W."/>
            <person name="Bailey B.A."/>
            <person name="Cohen S.P."/>
        </authorList>
    </citation>
    <scope>NUCLEOTIDE SEQUENCE [LARGE SCALE GENOMIC DNA]</scope>
    <source>
        <strain evidence="1 3">GH-12</strain>
    </source>
</reference>
<comment type="caution">
    <text evidence="1">The sequence shown here is derived from an EMBL/GenBank/DDBJ whole genome shotgun (WGS) entry which is preliminary data.</text>
</comment>
<sequence length="283" mass="31967">MSSRRMHHPYRHHIQILRRPNLWCPHTKPRILRYQIPLPVPRVKSELQKITLTETTESAEVLKLLLIFTHNSPSPDLCEFDVEVVVSLAEAAYSYGNNFALAACKKAMRLLADQSPQHALRFLKFKADRDDREDIDYIAEKTVSLPIVDVLNFFGCDFDGFRIWLLYQQAYTERSTHYSNAVMNGFPAAHHVAPVGMGGGTNIVCPSAGNFKNALCSVLSKLKVRKNELPTPEVFRQAMAICATVIPWPCAPVCGLGVWSAYVQDALVKPPKWSDFARDERNS</sequence>